<gene>
    <name evidence="1" type="ORF">FXV83_37030</name>
</gene>
<reference evidence="1 2" key="1">
    <citation type="submission" date="2019-08" db="EMBL/GenBank/DDBJ databases">
        <title>Bradyrhizobium hipponensis sp. nov., a rhizobium isolated from a Lupinus angustifolius root nodule in Tunisia.</title>
        <authorList>
            <person name="Off K."/>
            <person name="Rejili M."/>
            <person name="Mars M."/>
            <person name="Brachmann A."/>
            <person name="Marin M."/>
        </authorList>
    </citation>
    <scope>NUCLEOTIDE SEQUENCE [LARGE SCALE GENOMIC DNA]</scope>
    <source>
        <strain evidence="2">aSej3</strain>
    </source>
</reference>
<comment type="caution">
    <text evidence="1">The sequence shown here is derived from an EMBL/GenBank/DDBJ whole genome shotgun (WGS) entry which is preliminary data.</text>
</comment>
<evidence type="ECO:0000313" key="2">
    <source>
        <dbReference type="Proteomes" id="UP000324797"/>
    </source>
</evidence>
<protein>
    <submittedName>
        <fullName evidence="1">ABC transporter substrate-binding protein</fullName>
    </submittedName>
</protein>
<dbReference type="PANTHER" id="PTHR35271:SF1">
    <property type="entry name" value="ABC TRANSPORTER, SUBSTRATE-BINDING LIPOPROTEIN"/>
    <property type="match status" value="1"/>
</dbReference>
<dbReference type="CDD" id="cd06325">
    <property type="entry name" value="PBP1_ABC_unchar_transporter"/>
    <property type="match status" value="1"/>
</dbReference>
<organism evidence="1 2">
    <name type="scientific">Bradyrhizobium hipponense</name>
    <dbReference type="NCBI Taxonomy" id="2605638"/>
    <lineage>
        <taxon>Bacteria</taxon>
        <taxon>Pseudomonadati</taxon>
        <taxon>Pseudomonadota</taxon>
        <taxon>Alphaproteobacteria</taxon>
        <taxon>Hyphomicrobiales</taxon>
        <taxon>Nitrobacteraceae</taxon>
        <taxon>Bradyrhizobium</taxon>
    </lineage>
</organism>
<name>A0A5S4YB56_9BRAD</name>
<dbReference type="Gene3D" id="3.40.50.2300">
    <property type="match status" value="2"/>
</dbReference>
<sequence>MGTSVYRGLCTGVTHLQEERRMIDRRGLVASGIIITVLAPRSVKAQRPGKVLQVVFFSVAAGPNPLADSFRRGLKELGYSEGRDISIRYRWMAGHESQYDDVARELVQSEPDVIVTAGHPPAVAIKKATAQIPIVALAVVNPVGGGLAASISHPGGNLTGFSLEVTPETNAKMLELLHEAAPKLTRIGALWNSANPGSRFYLDAVKQAAQSQKLTLNAYDVRRAEDIDTAFRSLRGNVEGLIVFPEGLLWTYRRNIVDAAREAQLATIFGYRDATEMGALMSYGPDLVDLFRRGAAYVDKIIKGVKPAELPIQQPAKFELVINVKTATALNIGIPPTLLARADQVIE</sequence>
<dbReference type="Proteomes" id="UP000324797">
    <property type="component" value="Unassembled WGS sequence"/>
</dbReference>
<evidence type="ECO:0000313" key="1">
    <source>
        <dbReference type="EMBL" id="TYO61656.1"/>
    </source>
</evidence>
<dbReference type="AlphaFoldDB" id="A0A5S4YB56"/>
<dbReference type="PANTHER" id="PTHR35271">
    <property type="entry name" value="ABC TRANSPORTER, SUBSTRATE-BINDING LIPOPROTEIN-RELATED"/>
    <property type="match status" value="1"/>
</dbReference>
<dbReference type="EMBL" id="VSTH01000167">
    <property type="protein sequence ID" value="TYO61656.1"/>
    <property type="molecule type" value="Genomic_DNA"/>
</dbReference>
<keyword evidence="2" id="KW-1185">Reference proteome</keyword>
<dbReference type="Pfam" id="PF04392">
    <property type="entry name" value="ABC_sub_bind"/>
    <property type="match status" value="1"/>
</dbReference>
<accession>A0A5S4YB56</accession>
<proteinExistence type="predicted"/>
<dbReference type="InterPro" id="IPR007487">
    <property type="entry name" value="ABC_transpt-TYRBP-like"/>
</dbReference>